<dbReference type="InterPro" id="IPR032783">
    <property type="entry name" value="AraC_lig"/>
</dbReference>
<dbReference type="Gene3D" id="1.10.10.60">
    <property type="entry name" value="Homeodomain-like"/>
    <property type="match status" value="1"/>
</dbReference>
<dbReference type="PANTHER" id="PTHR46796">
    <property type="entry name" value="HTH-TYPE TRANSCRIPTIONAL ACTIVATOR RHAS-RELATED"/>
    <property type="match status" value="1"/>
</dbReference>
<dbReference type="PROSITE" id="PS01124">
    <property type="entry name" value="HTH_ARAC_FAMILY_2"/>
    <property type="match status" value="1"/>
</dbReference>
<dbReference type="Proteomes" id="UP000265848">
    <property type="component" value="Unassembled WGS sequence"/>
</dbReference>
<keyword evidence="1" id="KW-0805">Transcription regulation</keyword>
<dbReference type="InterPro" id="IPR050204">
    <property type="entry name" value="AraC_XylS_family_regulators"/>
</dbReference>
<dbReference type="Pfam" id="PF12833">
    <property type="entry name" value="HTH_18"/>
    <property type="match status" value="1"/>
</dbReference>
<evidence type="ECO:0000256" key="3">
    <source>
        <dbReference type="ARBA" id="ARBA00023163"/>
    </source>
</evidence>
<dbReference type="SUPFAM" id="SSF46689">
    <property type="entry name" value="Homeodomain-like"/>
    <property type="match status" value="2"/>
</dbReference>
<dbReference type="InterPro" id="IPR009057">
    <property type="entry name" value="Homeodomain-like_sf"/>
</dbReference>
<evidence type="ECO:0000256" key="2">
    <source>
        <dbReference type="ARBA" id="ARBA00023125"/>
    </source>
</evidence>
<dbReference type="PROSITE" id="PS00041">
    <property type="entry name" value="HTH_ARAC_FAMILY_1"/>
    <property type="match status" value="1"/>
</dbReference>
<dbReference type="EMBL" id="QWJJ01000006">
    <property type="protein sequence ID" value="RII39266.1"/>
    <property type="molecule type" value="Genomic_DNA"/>
</dbReference>
<dbReference type="PANTHER" id="PTHR46796:SF13">
    <property type="entry name" value="HTH-TYPE TRANSCRIPTIONAL ACTIVATOR RHAS"/>
    <property type="match status" value="1"/>
</dbReference>
<reference evidence="5 6" key="1">
    <citation type="submission" date="2018-08" db="EMBL/GenBank/DDBJ databases">
        <title>Pseudooceanicola sediminis CY03 in the family Rhodobacteracea.</title>
        <authorList>
            <person name="Zhang Y.-J."/>
        </authorList>
    </citation>
    <scope>NUCLEOTIDE SEQUENCE [LARGE SCALE GENOMIC DNA]</scope>
    <source>
        <strain evidence="5 6">CY03</strain>
    </source>
</reference>
<dbReference type="SMART" id="SM00342">
    <property type="entry name" value="HTH_ARAC"/>
    <property type="match status" value="1"/>
</dbReference>
<dbReference type="OrthoDB" id="9783876at2"/>
<dbReference type="InterPro" id="IPR018062">
    <property type="entry name" value="HTH_AraC-typ_CS"/>
</dbReference>
<evidence type="ECO:0000256" key="1">
    <source>
        <dbReference type="ARBA" id="ARBA00023015"/>
    </source>
</evidence>
<dbReference type="GO" id="GO:0003700">
    <property type="term" value="F:DNA-binding transcription factor activity"/>
    <property type="evidence" value="ECO:0007669"/>
    <property type="project" value="InterPro"/>
</dbReference>
<dbReference type="InterPro" id="IPR018060">
    <property type="entry name" value="HTH_AraC"/>
</dbReference>
<evidence type="ECO:0000313" key="6">
    <source>
        <dbReference type="Proteomes" id="UP000265848"/>
    </source>
</evidence>
<comment type="caution">
    <text evidence="5">The sequence shown here is derived from an EMBL/GenBank/DDBJ whole genome shotgun (WGS) entry which is preliminary data.</text>
</comment>
<accession>A0A399J9D9</accession>
<dbReference type="Pfam" id="PF12852">
    <property type="entry name" value="Cupin_6"/>
    <property type="match status" value="1"/>
</dbReference>
<feature type="domain" description="HTH araC/xylS-type" evidence="4">
    <location>
        <begin position="211"/>
        <end position="309"/>
    </location>
</feature>
<dbReference type="GO" id="GO:0043565">
    <property type="term" value="F:sequence-specific DNA binding"/>
    <property type="evidence" value="ECO:0007669"/>
    <property type="project" value="InterPro"/>
</dbReference>
<gene>
    <name evidence="5" type="ORF">DL237_08965</name>
</gene>
<evidence type="ECO:0000259" key="4">
    <source>
        <dbReference type="PROSITE" id="PS01124"/>
    </source>
</evidence>
<keyword evidence="6" id="KW-1185">Reference proteome</keyword>
<sequence>MSYTSNFIEDPLSNVLATLGARITRQTRLEAAGDWALSFPDVDRLKFVAQLRGPAWMLLPGRPAVQMCAGDVCLIGRTAYVVASHPDMRPVDGQHVYGATGGVTGADVVRLGGDDTIGIGGNVTFEGGTADFLLNLLPDFMIIPRGAPGSGVVSTLLRLMSDEVTRKAVGHGIMCTRLADVLLVEAIRAYAAQLPPAETGWLGAVFDPRLGRVLAALHGDVAQRWTVAGLAEIAGMSRAAFAAEFTRRLGQPPLSYLRSWRLTLARAALSHGRAPVAEVAFSVGYTSQSAFAQAYRRAYGTSPRGQVST</sequence>
<evidence type="ECO:0000313" key="5">
    <source>
        <dbReference type="EMBL" id="RII39266.1"/>
    </source>
</evidence>
<keyword evidence="2" id="KW-0238">DNA-binding</keyword>
<dbReference type="RefSeq" id="WP_119398705.1">
    <property type="nucleotide sequence ID" value="NZ_QWJJ01000006.1"/>
</dbReference>
<organism evidence="5 6">
    <name type="scientific">Pseudooceanicola sediminis</name>
    <dbReference type="NCBI Taxonomy" id="2211117"/>
    <lineage>
        <taxon>Bacteria</taxon>
        <taxon>Pseudomonadati</taxon>
        <taxon>Pseudomonadota</taxon>
        <taxon>Alphaproteobacteria</taxon>
        <taxon>Rhodobacterales</taxon>
        <taxon>Paracoccaceae</taxon>
        <taxon>Pseudooceanicola</taxon>
    </lineage>
</organism>
<protein>
    <submittedName>
        <fullName evidence="5">AraC family transcriptional regulator</fullName>
    </submittedName>
</protein>
<proteinExistence type="predicted"/>
<name>A0A399J9D9_9RHOB</name>
<keyword evidence="3" id="KW-0804">Transcription</keyword>
<dbReference type="AlphaFoldDB" id="A0A399J9D9"/>